<keyword evidence="4" id="KW-1185">Reference proteome</keyword>
<feature type="region of interest" description="Disordered" evidence="1">
    <location>
        <begin position="1"/>
        <end position="31"/>
    </location>
</feature>
<name>A0ABD3GUU6_9MARC</name>
<gene>
    <name evidence="3" type="ORF">R1sor_024522</name>
</gene>
<reference evidence="3 4" key="1">
    <citation type="submission" date="2024-09" db="EMBL/GenBank/DDBJ databases">
        <title>Chromosome-scale assembly of Riccia sorocarpa.</title>
        <authorList>
            <person name="Paukszto L."/>
        </authorList>
    </citation>
    <scope>NUCLEOTIDE SEQUENCE [LARGE SCALE GENOMIC DNA]</scope>
    <source>
        <strain evidence="3">LP-2024</strain>
        <tissue evidence="3">Aerial parts of the thallus</tissue>
    </source>
</reference>
<dbReference type="PANTHER" id="PTHR46086">
    <property type="entry name" value="ALPHA/BETA-HYDROLASES SUPERFAMILY PROTEIN"/>
    <property type="match status" value="1"/>
</dbReference>
<dbReference type="EMBL" id="JBJQOH010000007">
    <property type="protein sequence ID" value="KAL3681566.1"/>
    <property type="molecule type" value="Genomic_DNA"/>
</dbReference>
<organism evidence="3 4">
    <name type="scientific">Riccia sorocarpa</name>
    <dbReference type="NCBI Taxonomy" id="122646"/>
    <lineage>
        <taxon>Eukaryota</taxon>
        <taxon>Viridiplantae</taxon>
        <taxon>Streptophyta</taxon>
        <taxon>Embryophyta</taxon>
        <taxon>Marchantiophyta</taxon>
        <taxon>Marchantiopsida</taxon>
        <taxon>Marchantiidae</taxon>
        <taxon>Marchantiales</taxon>
        <taxon>Ricciaceae</taxon>
        <taxon>Riccia</taxon>
    </lineage>
</organism>
<dbReference type="Gene3D" id="3.40.50.1820">
    <property type="entry name" value="alpha/beta hydrolase"/>
    <property type="match status" value="1"/>
</dbReference>
<sequence length="549" mass="62996">MATEKKLSPGNTESKEEEMTTHDQLHGLKGHGGTWKETLLKESLAAEETQSYLATDPYAGFGHYGVFHYLLDLVRDQGRWKRGFSYSKRVEGILEKDQTWQAKLTVLCLKLLFLLYTPARWFGHLVEDIINLFLANGGIVKTYFRLLFPTGRLVILDREHEDYVSLNAAIDPRVAFYTRPPTNAFAGTRYGSKFTADALMMASKIAYENEKFVRKVVTKVWKMKFKGFFNCWNEFQQRYNTQAFVFTDRAKNARAIVVAFRGTEPFNTLDWSTDFDFSWLEVPGLGKVHVGFLEALGFGHRHRLETIAEMDFRARQQRVRPNRAGDKSEVPPDVHVPAEKDKKMRAYFHITALVEELMNQNPNAKLFLTGHSLGGALANLYAALLFYYKEEKLTNNLAALYTFGQPRVGDEEYAEFLISNIREESYWRIVYSMDMIPRVPFDDKLFQFKHAGLCFYFDGRFLETTLNEAPDVNYFTLDPGTVIGHRISGLHDLIRSLFSRRYGPEFREGWMSIVARFLGLVAPGLAAHMPGNYISAIRLGPAILESKLH</sequence>
<evidence type="ECO:0000256" key="1">
    <source>
        <dbReference type="SAM" id="MobiDB-lite"/>
    </source>
</evidence>
<proteinExistence type="predicted"/>
<evidence type="ECO:0000259" key="2">
    <source>
        <dbReference type="Pfam" id="PF01764"/>
    </source>
</evidence>
<dbReference type="SUPFAM" id="SSF53474">
    <property type="entry name" value="alpha/beta-Hydrolases"/>
    <property type="match status" value="1"/>
</dbReference>
<evidence type="ECO:0000313" key="3">
    <source>
        <dbReference type="EMBL" id="KAL3681566.1"/>
    </source>
</evidence>
<dbReference type="InterPro" id="IPR044819">
    <property type="entry name" value="OBL-like"/>
</dbReference>
<dbReference type="CDD" id="cd00519">
    <property type="entry name" value="Lipase_3"/>
    <property type="match status" value="1"/>
</dbReference>
<dbReference type="InterPro" id="IPR002921">
    <property type="entry name" value="Fungal_lipase-type"/>
</dbReference>
<protein>
    <recommendedName>
        <fullName evidence="2">Fungal lipase-type domain-containing protein</fullName>
    </recommendedName>
</protein>
<feature type="compositionally biased region" description="Basic and acidic residues" evidence="1">
    <location>
        <begin position="1"/>
        <end position="26"/>
    </location>
</feature>
<evidence type="ECO:0000313" key="4">
    <source>
        <dbReference type="Proteomes" id="UP001633002"/>
    </source>
</evidence>
<comment type="caution">
    <text evidence="3">The sequence shown here is derived from an EMBL/GenBank/DDBJ whole genome shotgun (WGS) entry which is preliminary data.</text>
</comment>
<dbReference type="Pfam" id="PF01764">
    <property type="entry name" value="Lipase_3"/>
    <property type="match status" value="1"/>
</dbReference>
<dbReference type="AlphaFoldDB" id="A0ABD3GUU6"/>
<dbReference type="InterPro" id="IPR029058">
    <property type="entry name" value="AB_hydrolase_fold"/>
</dbReference>
<dbReference type="Proteomes" id="UP001633002">
    <property type="component" value="Unassembled WGS sequence"/>
</dbReference>
<feature type="domain" description="Fungal lipase-type" evidence="2">
    <location>
        <begin position="257"/>
        <end position="442"/>
    </location>
</feature>
<dbReference type="PANTHER" id="PTHR46086:SF3">
    <property type="entry name" value="TRIACYLGLYCEROL LIPASE OBL1"/>
    <property type="match status" value="1"/>
</dbReference>
<accession>A0ABD3GUU6</accession>